<keyword evidence="1" id="KW-1133">Transmembrane helix</keyword>
<feature type="transmembrane region" description="Helical" evidence="1">
    <location>
        <begin position="114"/>
        <end position="136"/>
    </location>
</feature>
<dbReference type="EMBL" id="MNBE01000688">
    <property type="protein sequence ID" value="OKO97638.1"/>
    <property type="molecule type" value="Genomic_DNA"/>
</dbReference>
<protein>
    <submittedName>
        <fullName evidence="2">Uncharacterized protein</fullName>
    </submittedName>
</protein>
<evidence type="ECO:0000313" key="2">
    <source>
        <dbReference type="EMBL" id="OKO97638.1"/>
    </source>
</evidence>
<name>A0A1Q5TBN5_9EURO</name>
<dbReference type="STRING" id="1316194.A0A1Q5TBN5"/>
<evidence type="ECO:0000313" key="3">
    <source>
        <dbReference type="Proteomes" id="UP000186955"/>
    </source>
</evidence>
<dbReference type="Proteomes" id="UP000186955">
    <property type="component" value="Unassembled WGS sequence"/>
</dbReference>
<feature type="transmembrane region" description="Helical" evidence="1">
    <location>
        <begin position="232"/>
        <end position="253"/>
    </location>
</feature>
<proteinExistence type="predicted"/>
<dbReference type="AlphaFoldDB" id="A0A1Q5TBN5"/>
<keyword evidence="1" id="KW-0472">Membrane</keyword>
<dbReference type="PANTHER" id="PTHR12242">
    <property type="entry name" value="OS02G0130600 PROTEIN-RELATED"/>
    <property type="match status" value="1"/>
</dbReference>
<keyword evidence="3" id="KW-1185">Reference proteome</keyword>
<organism evidence="2 3">
    <name type="scientific">Penicillium subrubescens</name>
    <dbReference type="NCBI Taxonomy" id="1316194"/>
    <lineage>
        <taxon>Eukaryota</taxon>
        <taxon>Fungi</taxon>
        <taxon>Dikarya</taxon>
        <taxon>Ascomycota</taxon>
        <taxon>Pezizomycotina</taxon>
        <taxon>Eurotiomycetes</taxon>
        <taxon>Eurotiomycetidae</taxon>
        <taxon>Eurotiales</taxon>
        <taxon>Aspergillaceae</taxon>
        <taxon>Penicillium</taxon>
    </lineage>
</organism>
<evidence type="ECO:0000256" key="1">
    <source>
        <dbReference type="SAM" id="Phobius"/>
    </source>
</evidence>
<dbReference type="GO" id="GO:0016020">
    <property type="term" value="C:membrane"/>
    <property type="evidence" value="ECO:0007669"/>
    <property type="project" value="TreeGrafter"/>
</dbReference>
<gene>
    <name evidence="2" type="ORF">PENSUB_9929</name>
</gene>
<feature type="transmembrane region" description="Helical" evidence="1">
    <location>
        <begin position="73"/>
        <end position="94"/>
    </location>
</feature>
<reference evidence="2 3" key="1">
    <citation type="submission" date="2016-10" db="EMBL/GenBank/DDBJ databases">
        <title>Genome sequence of the ascomycete fungus Penicillium subrubescens.</title>
        <authorList>
            <person name="De Vries R.P."/>
            <person name="Peng M."/>
            <person name="Dilokpimol A."/>
            <person name="Hilden K."/>
            <person name="Makela M.R."/>
            <person name="Grigoriev I."/>
            <person name="Riley R."/>
            <person name="Granchi Z."/>
        </authorList>
    </citation>
    <scope>NUCLEOTIDE SEQUENCE [LARGE SCALE GENOMIC DNA]</scope>
    <source>
        <strain evidence="2 3">CBS 132785</strain>
    </source>
</reference>
<comment type="caution">
    <text evidence="2">The sequence shown here is derived from an EMBL/GenBank/DDBJ whole genome shotgun (WGS) entry which is preliminary data.</text>
</comment>
<accession>A0A1Q5TBN5</accession>
<keyword evidence="1" id="KW-0812">Transmembrane</keyword>
<dbReference type="PANTHER" id="PTHR12242:SF1">
    <property type="entry name" value="MYND-TYPE DOMAIN-CONTAINING PROTEIN"/>
    <property type="match status" value="1"/>
</dbReference>
<sequence>MRRVSFATLFGADPIYDTLHRFETSWLLPPTILAALRGLIALYIFTTIFFIWGWDGTHGDRKAIGQSFSYFTWLTYWGLGFYHLFAAIHTACYARTGRSVLFEKWPRACRVLHGWLYATITTFPFLVTIVFWVILFKPPFYKETFLGWSNVSYGLSRVTFSPIVKGKCLSSSEDACFTPLHSSNSNSNSNLGPHFRRKISKANNTIQISQHGLNSLYALLEIILPATAPHPWMTIPVLILLLAFYLCVAYITVHTEGFYTYSFLNPAANGSGIVAGYCFGILAAITVIFLISWSLIRLRVFLTGDKRKRAARDPLRGQDGYSGVETGLREVKP</sequence>
<feature type="transmembrane region" description="Helical" evidence="1">
    <location>
        <begin position="32"/>
        <end position="52"/>
    </location>
</feature>
<feature type="transmembrane region" description="Helical" evidence="1">
    <location>
        <begin position="273"/>
        <end position="296"/>
    </location>
</feature>